<accession>A0ABU9N1K7</accession>
<evidence type="ECO:0000259" key="2">
    <source>
        <dbReference type="Pfam" id="PF03734"/>
    </source>
</evidence>
<sequence length="251" mass="27647">MNNTLTSLAMLLASACSGLAWAEPIQDDNRQLAVVVTDSWTDIQGEMTLFERDEDNQWQLVSEPSAVVIGRTGLAWGIGLHGHQQGQQKVEGDGKAPAGVFRLGDAFGYLDALITGLDYHPMDARDYCIDVNGSPYYNQLVNTKEVGEKAVEGSSEAMRRDIHSQDDLYKKGILVAHNPENISGAGSCIFMHLWRAADKPTAGCTAMAEADMDALLRWLDKDKQPLMVILPRMEYGLKQTSWRLPPLGPQE</sequence>
<feature type="signal peptide" evidence="1">
    <location>
        <begin position="1"/>
        <end position="22"/>
    </location>
</feature>
<dbReference type="Proteomes" id="UP001447008">
    <property type="component" value="Unassembled WGS sequence"/>
</dbReference>
<feature type="chain" id="PRO_5046159964" evidence="1">
    <location>
        <begin position="23"/>
        <end position="251"/>
    </location>
</feature>
<evidence type="ECO:0000313" key="3">
    <source>
        <dbReference type="EMBL" id="MEM0516711.1"/>
    </source>
</evidence>
<keyword evidence="1" id="KW-0732">Signal</keyword>
<name>A0ABU9N1K7_9GAMM</name>
<comment type="caution">
    <text evidence="3">The sequence shown here is derived from an EMBL/GenBank/DDBJ whole genome shotgun (WGS) entry which is preliminary data.</text>
</comment>
<keyword evidence="4" id="KW-1185">Reference proteome</keyword>
<dbReference type="Pfam" id="PF03734">
    <property type="entry name" value="YkuD"/>
    <property type="match status" value="1"/>
</dbReference>
<dbReference type="RefSeq" id="WP_342680182.1">
    <property type="nucleotide sequence ID" value="NZ_JBCGCU010000026.1"/>
</dbReference>
<proteinExistence type="predicted"/>
<dbReference type="EMBL" id="JBCGCU010000026">
    <property type="protein sequence ID" value="MEM0516711.1"/>
    <property type="molecule type" value="Genomic_DNA"/>
</dbReference>
<dbReference type="PANTHER" id="PTHR38589">
    <property type="entry name" value="BLR0621 PROTEIN"/>
    <property type="match status" value="1"/>
</dbReference>
<dbReference type="PANTHER" id="PTHR38589:SF1">
    <property type="entry name" value="BLR0621 PROTEIN"/>
    <property type="match status" value="1"/>
</dbReference>
<reference evidence="3 4" key="1">
    <citation type="submission" date="2024-03" db="EMBL/GenBank/DDBJ databases">
        <title>Pseudoalteromonas qingdaonensis sp. nov., isolated from the intestines of marine benthic organisms.</title>
        <authorList>
            <person name="Lin X."/>
            <person name="Fang S."/>
            <person name="Hu X."/>
        </authorList>
    </citation>
    <scope>NUCLEOTIDE SEQUENCE [LARGE SCALE GENOMIC DNA]</scope>
    <source>
        <strain evidence="3 4">YIC-827</strain>
    </source>
</reference>
<protein>
    <submittedName>
        <fullName evidence="3">L,D-transpeptidase family protein</fullName>
    </submittedName>
</protein>
<evidence type="ECO:0000256" key="1">
    <source>
        <dbReference type="SAM" id="SignalP"/>
    </source>
</evidence>
<feature type="domain" description="L,D-TPase catalytic" evidence="2">
    <location>
        <begin position="59"/>
        <end position="222"/>
    </location>
</feature>
<dbReference type="InterPro" id="IPR005490">
    <property type="entry name" value="LD_TPept_cat_dom"/>
</dbReference>
<evidence type="ECO:0000313" key="4">
    <source>
        <dbReference type="Proteomes" id="UP001447008"/>
    </source>
</evidence>
<gene>
    <name evidence="3" type="ORF">WCN91_15055</name>
</gene>
<organism evidence="3 4">
    <name type="scientific">Pseudoalteromonas qingdaonensis</name>
    <dbReference type="NCBI Taxonomy" id="3131913"/>
    <lineage>
        <taxon>Bacteria</taxon>
        <taxon>Pseudomonadati</taxon>
        <taxon>Pseudomonadota</taxon>
        <taxon>Gammaproteobacteria</taxon>
        <taxon>Alteromonadales</taxon>
        <taxon>Pseudoalteromonadaceae</taxon>
        <taxon>Pseudoalteromonas</taxon>
    </lineage>
</organism>